<evidence type="ECO:0000313" key="1">
    <source>
        <dbReference type="EMBL" id="NVN41771.1"/>
    </source>
</evidence>
<comment type="caution">
    <text evidence="1">The sequence shown here is derived from an EMBL/GenBank/DDBJ whole genome shotgun (WGS) entry which is preliminary data.</text>
</comment>
<dbReference type="RefSeq" id="WP_176614642.1">
    <property type="nucleotide sequence ID" value="NZ_JABXXR010000180.1"/>
</dbReference>
<feature type="non-terminal residue" evidence="1">
    <location>
        <position position="301"/>
    </location>
</feature>
<keyword evidence="2" id="KW-1185">Reference proteome</keyword>
<name>A0A850PKD6_9PROT</name>
<reference evidence="1 2" key="1">
    <citation type="submission" date="2020-06" db="EMBL/GenBank/DDBJ databases">
        <title>Description of novel acetic acid bacteria.</title>
        <authorList>
            <person name="Sombolestani A."/>
        </authorList>
    </citation>
    <scope>NUCLEOTIDE SEQUENCE [LARGE SCALE GENOMIC DNA]</scope>
    <source>
        <strain evidence="1 2">LMG 27010</strain>
    </source>
</reference>
<dbReference type="AlphaFoldDB" id="A0A850PKD6"/>
<protein>
    <submittedName>
        <fullName evidence="1">Uncharacterized protein</fullName>
    </submittedName>
</protein>
<organism evidence="1 2">
    <name type="scientific">Ameyamaea chiangmaiensis</name>
    <dbReference type="NCBI Taxonomy" id="442969"/>
    <lineage>
        <taxon>Bacteria</taxon>
        <taxon>Pseudomonadati</taxon>
        <taxon>Pseudomonadota</taxon>
        <taxon>Alphaproteobacteria</taxon>
        <taxon>Acetobacterales</taxon>
        <taxon>Acetobacteraceae</taxon>
        <taxon>Ameyamaea</taxon>
    </lineage>
</organism>
<dbReference type="EMBL" id="JABXXR010000180">
    <property type="protein sequence ID" value="NVN41771.1"/>
    <property type="molecule type" value="Genomic_DNA"/>
</dbReference>
<proteinExistence type="predicted"/>
<evidence type="ECO:0000313" key="2">
    <source>
        <dbReference type="Proteomes" id="UP000585665"/>
    </source>
</evidence>
<accession>A0A850PKD6</accession>
<sequence length="301" mass="31612">MTDTQAAQVADDRDAAPDWTPRLDGVTLDRFYPGWRPGSPLVLAPDTALLPLRHAASGAQALWFLGREGAYQASELTALPPDAYAALFTCLDYIFGPLVQFSLTAAQPHPPADLDQSLAALPEPLLLPLTLSWAQRGMGAITMHPVIASDAAPVSDAAPAYHGTDGAAFPAPAVAALLAHALAHAADNTARAPDGSTPLVTASPFGDGILSSQEQMRVGTFTIDRFVDPRRATVFYVAVNAPDGLPPYASVYFPMARLIVSDDPLAPLLPGMVLTWFVRTPDHAARLNAAAAFDPAAFGLG</sequence>
<gene>
    <name evidence="1" type="ORF">HUK82_14550</name>
</gene>
<dbReference type="Proteomes" id="UP000585665">
    <property type="component" value="Unassembled WGS sequence"/>
</dbReference>